<reference evidence="1" key="1">
    <citation type="submission" date="2024-07" db="EMBL/GenBank/DDBJ databases">
        <authorList>
            <person name="Kim Y.J."/>
            <person name="Jeong J.Y."/>
        </authorList>
    </citation>
    <scope>NUCLEOTIDE SEQUENCE</scope>
    <source>
        <strain evidence="1">GIHE-MW2</strain>
    </source>
</reference>
<name>A0AAU8JFG1_9CYAN</name>
<evidence type="ECO:0000313" key="1">
    <source>
        <dbReference type="EMBL" id="XCM37958.1"/>
    </source>
</evidence>
<protein>
    <submittedName>
        <fullName evidence="1">Transposase</fullName>
    </submittedName>
</protein>
<accession>A0AAU8JFG1</accession>
<dbReference type="SUPFAM" id="SSF46689">
    <property type="entry name" value="Homeodomain-like"/>
    <property type="match status" value="1"/>
</dbReference>
<dbReference type="InterPro" id="IPR009057">
    <property type="entry name" value="Homeodomain-like_sf"/>
</dbReference>
<dbReference type="EMBL" id="CP159837">
    <property type="protein sequence ID" value="XCM37958.1"/>
    <property type="molecule type" value="Genomic_DNA"/>
</dbReference>
<organism evidence="1">
    <name type="scientific">Planktothricoides raciborskii GIHE-MW2</name>
    <dbReference type="NCBI Taxonomy" id="2792601"/>
    <lineage>
        <taxon>Bacteria</taxon>
        <taxon>Bacillati</taxon>
        <taxon>Cyanobacteriota</taxon>
        <taxon>Cyanophyceae</taxon>
        <taxon>Oscillatoriophycideae</taxon>
        <taxon>Oscillatoriales</taxon>
        <taxon>Oscillatoriaceae</taxon>
        <taxon>Planktothricoides</taxon>
    </lineage>
</organism>
<dbReference type="AlphaFoldDB" id="A0AAU8JFG1"/>
<gene>
    <name evidence="1" type="ORF">ABWT76_000770</name>
</gene>
<proteinExistence type="predicted"/>
<sequence length="118" mass="13680">MKAYSNDLRQKIIQAYENKEGSYRQLAKRFSVSLGFVQNLMKRYRETGQVDPLPHSGGSTPKLTAKQMEIVAELLRAYQDATLLELCDRLDEMTQVRLSQATMSRIRNRLKLDKTRNN</sequence>
<dbReference type="InterPro" id="IPR036388">
    <property type="entry name" value="WH-like_DNA-bd_sf"/>
</dbReference>
<dbReference type="Gene3D" id="1.10.10.10">
    <property type="entry name" value="Winged helix-like DNA-binding domain superfamily/Winged helix DNA-binding domain"/>
    <property type="match status" value="1"/>
</dbReference>
<dbReference type="Pfam" id="PF13565">
    <property type="entry name" value="HTH_32"/>
    <property type="match status" value="1"/>
</dbReference>
<dbReference type="RefSeq" id="WP_054469015.1">
    <property type="nucleotide sequence ID" value="NZ_CP159837.1"/>
</dbReference>